<dbReference type="Pfam" id="PF09995">
    <property type="entry name" value="MPAB_Lcp_cat"/>
    <property type="match status" value="1"/>
</dbReference>
<evidence type="ECO:0000256" key="1">
    <source>
        <dbReference type="SAM" id="Phobius"/>
    </source>
</evidence>
<dbReference type="EMBL" id="WUBL01000099">
    <property type="protein sequence ID" value="KAF2966002.1"/>
    <property type="molecule type" value="Genomic_DNA"/>
</dbReference>
<comment type="caution">
    <text evidence="3">The sequence shown here is derived from an EMBL/GenBank/DDBJ whole genome shotgun (WGS) entry which is preliminary data.</text>
</comment>
<dbReference type="InterPro" id="IPR018713">
    <property type="entry name" value="MPAB/Lcp_cat_dom"/>
</dbReference>
<dbReference type="Proteomes" id="UP000481858">
    <property type="component" value="Unassembled WGS sequence"/>
</dbReference>
<keyword evidence="1" id="KW-0472">Membrane</keyword>
<dbReference type="AlphaFoldDB" id="A0A7C8ITD0"/>
<feature type="transmembrane region" description="Helical" evidence="1">
    <location>
        <begin position="21"/>
        <end position="44"/>
    </location>
</feature>
<evidence type="ECO:0000313" key="4">
    <source>
        <dbReference type="Proteomes" id="UP000481858"/>
    </source>
</evidence>
<dbReference type="OrthoDB" id="5131368at2759"/>
<gene>
    <name evidence="3" type="ORF">GQX73_g7548</name>
</gene>
<name>A0A7C8ITD0_9PEZI</name>
<keyword evidence="1" id="KW-1133">Transmembrane helix</keyword>
<dbReference type="GO" id="GO:0016491">
    <property type="term" value="F:oxidoreductase activity"/>
    <property type="evidence" value="ECO:0007669"/>
    <property type="project" value="InterPro"/>
</dbReference>
<evidence type="ECO:0000259" key="2">
    <source>
        <dbReference type="Pfam" id="PF09995"/>
    </source>
</evidence>
<evidence type="ECO:0000313" key="3">
    <source>
        <dbReference type="EMBL" id="KAF2966002.1"/>
    </source>
</evidence>
<dbReference type="PANTHER" id="PTHR36151">
    <property type="entry name" value="BLR2777 PROTEIN"/>
    <property type="match status" value="1"/>
</dbReference>
<feature type="domain" description="ER-bound oxygenase mpaB/mpaB'/Rubber oxygenase catalytic" evidence="2">
    <location>
        <begin position="29"/>
        <end position="136"/>
    </location>
</feature>
<accession>A0A7C8ITD0</accession>
<organism evidence="3 4">
    <name type="scientific">Xylaria multiplex</name>
    <dbReference type="NCBI Taxonomy" id="323545"/>
    <lineage>
        <taxon>Eukaryota</taxon>
        <taxon>Fungi</taxon>
        <taxon>Dikarya</taxon>
        <taxon>Ascomycota</taxon>
        <taxon>Pezizomycotina</taxon>
        <taxon>Sordariomycetes</taxon>
        <taxon>Xylariomycetidae</taxon>
        <taxon>Xylariales</taxon>
        <taxon>Xylariaceae</taxon>
        <taxon>Xylaria</taxon>
    </lineage>
</organism>
<dbReference type="PANTHER" id="PTHR36151:SF3">
    <property type="entry name" value="ER-BOUND OXYGENASE MPAB_MPAB'_RUBBER OXYGENASE CATALYTIC DOMAIN-CONTAINING PROTEIN"/>
    <property type="match status" value="1"/>
</dbReference>
<protein>
    <recommendedName>
        <fullName evidence="2">ER-bound oxygenase mpaB/mpaB'/Rubber oxygenase catalytic domain-containing protein</fullName>
    </recommendedName>
</protein>
<sequence>MKLVFSRLYIKGFGNDHDIVANVKSIGLGVLLVAGAAAILLQLAEPGVGAGVNEHSDFAYRVLDRLRTTMTFVYAIAYGTPEEKKTIVRMITKVHSRVSGTLTEGRDKGKPYSALDPALQLWVAATLYATGISVLQVPVDMWPSSREAFWDYFHHKIATLEVTQNARDVCGEILYLRHAPVYLRIFMPGIRVCTSAFLPERIRREYGLSTYPRIYKLLEWLIKCIYRPLPVKEKIFQKA</sequence>
<dbReference type="InParanoid" id="A0A7C8ITD0"/>
<keyword evidence="1" id="KW-0812">Transmembrane</keyword>
<keyword evidence="4" id="KW-1185">Reference proteome</keyword>
<reference evidence="3 4" key="1">
    <citation type="submission" date="2019-12" db="EMBL/GenBank/DDBJ databases">
        <title>Draft genome sequence of the ascomycete Xylaria multiplex DSM 110363.</title>
        <authorList>
            <person name="Buettner E."/>
            <person name="Kellner H."/>
        </authorList>
    </citation>
    <scope>NUCLEOTIDE SEQUENCE [LARGE SCALE GENOMIC DNA]</scope>
    <source>
        <strain evidence="3 4">DSM 110363</strain>
    </source>
</reference>
<proteinExistence type="predicted"/>